<evidence type="ECO:0008006" key="2">
    <source>
        <dbReference type="Google" id="ProtNLM"/>
    </source>
</evidence>
<sequence length="106" mass="11606">MRGQAISQENFPAGVIRPRSPWRVESVDVVGPYRLHVRFIDGTEGTVDMESLVRSPGAGVFAALVDLDVFERVGLQYGAVTWPGEIDLAPDAMYQAVRATGEWCPT</sequence>
<organism evidence="1">
    <name type="scientific">mine drainage metagenome</name>
    <dbReference type="NCBI Taxonomy" id="410659"/>
    <lineage>
        <taxon>unclassified sequences</taxon>
        <taxon>metagenomes</taxon>
        <taxon>ecological metagenomes</taxon>
    </lineage>
</organism>
<dbReference type="InterPro" id="IPR036782">
    <property type="entry name" value="NE0471-like_N"/>
</dbReference>
<dbReference type="EMBL" id="MLJW01002043">
    <property type="protein sequence ID" value="OIQ75831.1"/>
    <property type="molecule type" value="Genomic_DNA"/>
</dbReference>
<proteinExistence type="predicted"/>
<dbReference type="Pfam" id="PF10387">
    <property type="entry name" value="DUF2442"/>
    <property type="match status" value="1"/>
</dbReference>
<dbReference type="AlphaFoldDB" id="A0A1J5Q748"/>
<accession>A0A1J5Q748</accession>
<reference evidence="1" key="1">
    <citation type="submission" date="2016-10" db="EMBL/GenBank/DDBJ databases">
        <title>Sequence of Gallionella enrichment culture.</title>
        <authorList>
            <person name="Poehlein A."/>
            <person name="Muehling M."/>
            <person name="Daniel R."/>
        </authorList>
    </citation>
    <scope>NUCLEOTIDE SEQUENCE</scope>
</reference>
<dbReference type="SUPFAM" id="SSF143880">
    <property type="entry name" value="NE0471 N-terminal domain-like"/>
    <property type="match status" value="1"/>
</dbReference>
<evidence type="ECO:0000313" key="1">
    <source>
        <dbReference type="EMBL" id="OIQ75831.1"/>
    </source>
</evidence>
<comment type="caution">
    <text evidence="1">The sequence shown here is derived from an EMBL/GenBank/DDBJ whole genome shotgun (WGS) entry which is preliminary data.</text>
</comment>
<name>A0A1J5Q748_9ZZZZ</name>
<dbReference type="Gene3D" id="3.30.2020.10">
    <property type="entry name" value="NE0471-like N-terminal domain"/>
    <property type="match status" value="1"/>
</dbReference>
<protein>
    <recommendedName>
        <fullName evidence="2">DUF2442 domain-containing protein</fullName>
    </recommendedName>
</protein>
<gene>
    <name evidence="1" type="ORF">GALL_424950</name>
</gene>
<dbReference type="InterPro" id="IPR018841">
    <property type="entry name" value="DUF2442"/>
</dbReference>